<evidence type="ECO:0000313" key="3">
    <source>
        <dbReference type="EMBL" id="TWB36919.1"/>
    </source>
</evidence>
<gene>
    <name evidence="3" type="ORF">FBZ90_116142</name>
</gene>
<dbReference type="Proteomes" id="UP000315751">
    <property type="component" value="Unassembled WGS sequence"/>
</dbReference>
<dbReference type="GO" id="GO:0015074">
    <property type="term" value="P:DNA integration"/>
    <property type="evidence" value="ECO:0007669"/>
    <property type="project" value="InterPro"/>
</dbReference>
<dbReference type="Gene3D" id="3.30.420.10">
    <property type="entry name" value="Ribonuclease H-like superfamily/Ribonuclease H"/>
    <property type="match status" value="1"/>
</dbReference>
<dbReference type="EMBL" id="VITR01000016">
    <property type="protein sequence ID" value="TWB36919.1"/>
    <property type="molecule type" value="Genomic_DNA"/>
</dbReference>
<dbReference type="InterPro" id="IPR001584">
    <property type="entry name" value="Integrase_cat-core"/>
</dbReference>
<dbReference type="SUPFAM" id="SSF53098">
    <property type="entry name" value="Ribonuclease H-like"/>
    <property type="match status" value="1"/>
</dbReference>
<dbReference type="InterPro" id="IPR036397">
    <property type="entry name" value="RNaseH_sf"/>
</dbReference>
<dbReference type="OrthoDB" id="5287589at2"/>
<evidence type="ECO:0000313" key="4">
    <source>
        <dbReference type="Proteomes" id="UP000315751"/>
    </source>
</evidence>
<dbReference type="GO" id="GO:0003676">
    <property type="term" value="F:nucleic acid binding"/>
    <property type="evidence" value="ECO:0007669"/>
    <property type="project" value="InterPro"/>
</dbReference>
<dbReference type="Pfam" id="PF09299">
    <property type="entry name" value="Mu-transpos_C"/>
    <property type="match status" value="1"/>
</dbReference>
<evidence type="ECO:0000256" key="1">
    <source>
        <dbReference type="SAM" id="MobiDB-lite"/>
    </source>
</evidence>
<protein>
    <submittedName>
        <fullName evidence="3">Putative transposase</fullName>
    </submittedName>
</protein>
<comment type="caution">
    <text evidence="3">The sequence shown here is derived from an EMBL/GenBank/DDBJ whole genome shotgun (WGS) entry which is preliminary data.</text>
</comment>
<dbReference type="InterPro" id="IPR012337">
    <property type="entry name" value="RNaseH-like_sf"/>
</dbReference>
<proteinExistence type="predicted"/>
<organism evidence="3 4">
    <name type="scientific">Nitrospirillum amazonense</name>
    <dbReference type="NCBI Taxonomy" id="28077"/>
    <lineage>
        <taxon>Bacteria</taxon>
        <taxon>Pseudomonadati</taxon>
        <taxon>Pseudomonadota</taxon>
        <taxon>Alphaproteobacteria</taxon>
        <taxon>Rhodospirillales</taxon>
        <taxon>Azospirillaceae</taxon>
        <taxon>Nitrospirillum</taxon>
    </lineage>
</organism>
<feature type="region of interest" description="Disordered" evidence="1">
    <location>
        <begin position="579"/>
        <end position="623"/>
    </location>
</feature>
<dbReference type="AlphaFoldDB" id="A0A560GTF3"/>
<dbReference type="PROSITE" id="PS50994">
    <property type="entry name" value="INTEGRASE"/>
    <property type="match status" value="1"/>
</dbReference>
<evidence type="ECO:0000259" key="2">
    <source>
        <dbReference type="PROSITE" id="PS50994"/>
    </source>
</evidence>
<accession>A0A560GTF3</accession>
<feature type="domain" description="Integrase catalytic" evidence="2">
    <location>
        <begin position="213"/>
        <end position="416"/>
    </location>
</feature>
<reference evidence="3 4" key="1">
    <citation type="submission" date="2019-06" db="EMBL/GenBank/DDBJ databases">
        <title>Genomic Encyclopedia of Type Strains, Phase IV (KMG-V): Genome sequencing to study the core and pangenomes of soil and plant-associated prokaryotes.</title>
        <authorList>
            <person name="Whitman W."/>
        </authorList>
    </citation>
    <scope>NUCLEOTIDE SEQUENCE [LARGE SCALE GENOMIC DNA]</scope>
    <source>
        <strain evidence="3 4">BR 11622</strain>
    </source>
</reference>
<name>A0A560GTF3_9PROT</name>
<dbReference type="InterPro" id="IPR015378">
    <property type="entry name" value="Transposase-like_Mu_C"/>
</dbReference>
<feature type="compositionally biased region" description="Basic and acidic residues" evidence="1">
    <location>
        <begin position="607"/>
        <end position="617"/>
    </location>
</feature>
<keyword evidence="4" id="KW-1185">Reference proteome</keyword>
<dbReference type="RefSeq" id="WP_145735348.1">
    <property type="nucleotide sequence ID" value="NZ_VITR01000016.1"/>
</dbReference>
<sequence>MVDVGGKPGKIVSALSLEVVVVEDLATKETTRVELGQLKVWTEGAPEEAPVAPDLASIAPERLAMGLERLKVIQEILAMSRPPRSVVEEYAAQLGMSTSHLYDLVSMWRRQGGVTRLIPHISPRKKYPSRLLPAVAQIVESAIDEYYLKRREPLKKVVAAVKNACLLAGETPPSATTVSKRIKARPPSEVAAARLLPGVTNKVYKEVYGPGEEPQWPLHRVQIDHTVADLFIIDPEHHQALMRPFLTLVFDEYSRCILGFRLSLSPPSTLSVAMALHHAVFPKAEYCRRMEIETPWEMYGKPDSLFTDNAAEFDSAGLILGCQHYDINHTFRPLDKPEYGGRIERFIGTLMGRLTLIPGATGNSIRERSKGYDPEKYAILTLEQAERRVAHMIALYHREVHSSLKVEPRQRWKEGIFGSDAIPGRGLPAYPADPERFLIDFLPADRRTLQEYGVMINRFKYNWPVLRVLRDRYRKEKVIVRHNPDDVSRIWVWDRENFRYYEVPMASGRSTPAPLWEVNRAVASLKKEGYDAENEAFIFNKLEQLRREDEELGAKVKQARKAIARRQEAERTGKLLPAPAKGAVRALPPPNPVGQEVLPSVVSEPAPEGKPKQRPVIDVEGWS</sequence>